<dbReference type="EMBL" id="BSYO01000003">
    <property type="protein sequence ID" value="GMH02439.1"/>
    <property type="molecule type" value="Genomic_DNA"/>
</dbReference>
<accession>A0AAD3S1C0</accession>
<evidence type="ECO:0000313" key="2">
    <source>
        <dbReference type="Proteomes" id="UP001279734"/>
    </source>
</evidence>
<organism evidence="1 2">
    <name type="scientific">Nepenthes gracilis</name>
    <name type="common">Slender pitcher plant</name>
    <dbReference type="NCBI Taxonomy" id="150966"/>
    <lineage>
        <taxon>Eukaryota</taxon>
        <taxon>Viridiplantae</taxon>
        <taxon>Streptophyta</taxon>
        <taxon>Embryophyta</taxon>
        <taxon>Tracheophyta</taxon>
        <taxon>Spermatophyta</taxon>
        <taxon>Magnoliopsida</taxon>
        <taxon>eudicotyledons</taxon>
        <taxon>Gunneridae</taxon>
        <taxon>Pentapetalae</taxon>
        <taxon>Caryophyllales</taxon>
        <taxon>Nepenthaceae</taxon>
        <taxon>Nepenthes</taxon>
    </lineage>
</organism>
<reference evidence="1" key="1">
    <citation type="submission" date="2023-05" db="EMBL/GenBank/DDBJ databases">
        <title>Nepenthes gracilis genome sequencing.</title>
        <authorList>
            <person name="Fukushima K."/>
        </authorList>
    </citation>
    <scope>NUCLEOTIDE SEQUENCE</scope>
    <source>
        <strain evidence="1">SING2019-196</strain>
    </source>
</reference>
<protein>
    <submittedName>
        <fullName evidence="1">Uncharacterized protein</fullName>
    </submittedName>
</protein>
<comment type="caution">
    <text evidence="1">The sequence shown here is derived from an EMBL/GenBank/DDBJ whole genome shotgun (WGS) entry which is preliminary data.</text>
</comment>
<sequence>MQRLSGHSCDADDLTRMQAVASSFSQRFSSESFAQESGNNDLWHGLPKSQPRPSLPRWLTLLALRIALQLAPLTRPLQRNTLKARECASFCSSNDSPTQVINSNSSVLLNQPPSLALSAYLTCRSSSPLVQSAARLRLFSASGAVHSATAVRPALVHCLSFAADGPASCSSTPLLRRRRPFILGRQIPASNRFRLQKEHQLLGFI</sequence>
<gene>
    <name evidence="1" type="ORF">Nepgr_004278</name>
</gene>
<name>A0AAD3S1C0_NEPGR</name>
<keyword evidence="2" id="KW-1185">Reference proteome</keyword>
<dbReference type="Proteomes" id="UP001279734">
    <property type="component" value="Unassembled WGS sequence"/>
</dbReference>
<evidence type="ECO:0000313" key="1">
    <source>
        <dbReference type="EMBL" id="GMH02439.1"/>
    </source>
</evidence>
<dbReference type="AlphaFoldDB" id="A0AAD3S1C0"/>
<proteinExistence type="predicted"/>